<evidence type="ECO:0000256" key="3">
    <source>
        <dbReference type="ARBA" id="ARBA00022692"/>
    </source>
</evidence>
<sequence length="204" mass="21030">MAEGIGTRSSSVETDSTASAAAAARVVMVDWEGAEDAATPVNWPARRKWAHVGVISALTLLTPLASSMFAPGVPLLLVDLHSRSTTLSSFVVSVYVLGIAAGPLVIAPLSEHYGRLPFYHLTNLLFVLFTVACAVAPSLAPLIVFRFLAGCAGASPLVLGAGTIADLFAAEVRGRVMSVYTLGALLGPVAGPIAGGFVAERIGW</sequence>
<dbReference type="PROSITE" id="PS50850">
    <property type="entry name" value="MFS"/>
    <property type="match status" value="1"/>
</dbReference>
<evidence type="ECO:0000256" key="1">
    <source>
        <dbReference type="ARBA" id="ARBA00004141"/>
    </source>
</evidence>
<dbReference type="PANTHER" id="PTHR23502:SF68">
    <property type="entry name" value="MULTIDRUG TRANSPORTER, PUTATIVE (AFU_ORTHOLOGUE AFUA_3G01120)-RELATED"/>
    <property type="match status" value="1"/>
</dbReference>
<keyword evidence="3 6" id="KW-0812">Transmembrane</keyword>
<accession>A0A9P8LAZ0</accession>
<feature type="transmembrane region" description="Helical" evidence="6">
    <location>
        <begin position="116"/>
        <end position="137"/>
    </location>
</feature>
<reference evidence="8" key="1">
    <citation type="submission" date="2021-03" db="EMBL/GenBank/DDBJ databases">
        <title>Comparative genomics and phylogenomic investigation of the class Geoglossomycetes provide insights into ecological specialization and systematics.</title>
        <authorList>
            <person name="Melie T."/>
            <person name="Pirro S."/>
            <person name="Miller A.N."/>
            <person name="Quandt A."/>
        </authorList>
    </citation>
    <scope>NUCLEOTIDE SEQUENCE</scope>
    <source>
        <strain evidence="8">CAQ_001_2017</strain>
    </source>
</reference>
<evidence type="ECO:0000313" key="9">
    <source>
        <dbReference type="Proteomes" id="UP000750711"/>
    </source>
</evidence>
<organism evidence="8 9">
    <name type="scientific">Trichoglossum hirsutum</name>
    <dbReference type="NCBI Taxonomy" id="265104"/>
    <lineage>
        <taxon>Eukaryota</taxon>
        <taxon>Fungi</taxon>
        <taxon>Dikarya</taxon>
        <taxon>Ascomycota</taxon>
        <taxon>Pezizomycotina</taxon>
        <taxon>Geoglossomycetes</taxon>
        <taxon>Geoglossales</taxon>
        <taxon>Geoglossaceae</taxon>
        <taxon>Trichoglossum</taxon>
    </lineage>
</organism>
<dbReference type="GO" id="GO:0022857">
    <property type="term" value="F:transmembrane transporter activity"/>
    <property type="evidence" value="ECO:0007669"/>
    <property type="project" value="InterPro"/>
</dbReference>
<feature type="domain" description="Major facilitator superfamily (MFS) profile" evidence="7">
    <location>
        <begin position="51"/>
        <end position="204"/>
    </location>
</feature>
<dbReference type="Pfam" id="PF07690">
    <property type="entry name" value="MFS_1"/>
    <property type="match status" value="1"/>
</dbReference>
<name>A0A9P8LAZ0_9PEZI</name>
<evidence type="ECO:0000256" key="2">
    <source>
        <dbReference type="ARBA" id="ARBA00008335"/>
    </source>
</evidence>
<comment type="caution">
    <text evidence="8">The sequence shown here is derived from an EMBL/GenBank/DDBJ whole genome shotgun (WGS) entry which is preliminary data.</text>
</comment>
<feature type="transmembrane region" description="Helical" evidence="6">
    <location>
        <begin position="49"/>
        <end position="70"/>
    </location>
</feature>
<comment type="subcellular location">
    <subcellularLocation>
        <location evidence="1">Membrane</location>
        <topology evidence="1">Multi-pass membrane protein</topology>
    </subcellularLocation>
</comment>
<dbReference type="EMBL" id="JAGHQM010000767">
    <property type="protein sequence ID" value="KAH0558693.1"/>
    <property type="molecule type" value="Genomic_DNA"/>
</dbReference>
<dbReference type="Gene3D" id="1.20.1720.10">
    <property type="entry name" value="Multidrug resistance protein D"/>
    <property type="match status" value="1"/>
</dbReference>
<dbReference type="InterPro" id="IPR020846">
    <property type="entry name" value="MFS_dom"/>
</dbReference>
<evidence type="ECO:0000256" key="6">
    <source>
        <dbReference type="SAM" id="Phobius"/>
    </source>
</evidence>
<keyword evidence="9" id="KW-1185">Reference proteome</keyword>
<feature type="non-terminal residue" evidence="8">
    <location>
        <position position="204"/>
    </location>
</feature>
<dbReference type="InterPro" id="IPR011701">
    <property type="entry name" value="MFS"/>
</dbReference>
<feature type="transmembrane region" description="Helical" evidence="6">
    <location>
        <begin position="179"/>
        <end position="199"/>
    </location>
</feature>
<dbReference type="AlphaFoldDB" id="A0A9P8LAZ0"/>
<evidence type="ECO:0000256" key="4">
    <source>
        <dbReference type="ARBA" id="ARBA00022989"/>
    </source>
</evidence>
<protein>
    <recommendedName>
        <fullName evidence="7">Major facilitator superfamily (MFS) profile domain-containing protein</fullName>
    </recommendedName>
</protein>
<dbReference type="SUPFAM" id="SSF103473">
    <property type="entry name" value="MFS general substrate transporter"/>
    <property type="match status" value="1"/>
</dbReference>
<dbReference type="PANTHER" id="PTHR23502">
    <property type="entry name" value="MAJOR FACILITATOR SUPERFAMILY"/>
    <property type="match status" value="1"/>
</dbReference>
<dbReference type="GO" id="GO:0016020">
    <property type="term" value="C:membrane"/>
    <property type="evidence" value="ECO:0007669"/>
    <property type="project" value="UniProtKB-SubCell"/>
</dbReference>
<keyword evidence="4 6" id="KW-1133">Transmembrane helix</keyword>
<dbReference type="Proteomes" id="UP000750711">
    <property type="component" value="Unassembled WGS sequence"/>
</dbReference>
<proteinExistence type="inferred from homology"/>
<comment type="similarity">
    <text evidence="2">Belongs to the major facilitator superfamily.</text>
</comment>
<feature type="transmembrane region" description="Helical" evidence="6">
    <location>
        <begin position="143"/>
        <end position="167"/>
    </location>
</feature>
<feature type="transmembrane region" description="Helical" evidence="6">
    <location>
        <begin position="90"/>
        <end position="109"/>
    </location>
</feature>
<dbReference type="InterPro" id="IPR036259">
    <property type="entry name" value="MFS_trans_sf"/>
</dbReference>
<keyword evidence="5 6" id="KW-0472">Membrane</keyword>
<evidence type="ECO:0000256" key="5">
    <source>
        <dbReference type="ARBA" id="ARBA00023136"/>
    </source>
</evidence>
<gene>
    <name evidence="8" type="ORF">GP486_004656</name>
</gene>
<evidence type="ECO:0000259" key="7">
    <source>
        <dbReference type="PROSITE" id="PS50850"/>
    </source>
</evidence>
<evidence type="ECO:0000313" key="8">
    <source>
        <dbReference type="EMBL" id="KAH0558693.1"/>
    </source>
</evidence>